<keyword evidence="2" id="KW-0812">Transmembrane</keyword>
<dbReference type="Pfam" id="PF11181">
    <property type="entry name" value="YflT"/>
    <property type="match status" value="1"/>
</dbReference>
<feature type="region of interest" description="Disordered" evidence="1">
    <location>
        <begin position="156"/>
        <end position="263"/>
    </location>
</feature>
<accession>A0A2I1I138</accession>
<feature type="compositionally biased region" description="Basic and acidic residues" evidence="1">
    <location>
        <begin position="245"/>
        <end position="263"/>
    </location>
</feature>
<feature type="transmembrane region" description="Helical" evidence="2">
    <location>
        <begin position="94"/>
        <end position="116"/>
    </location>
</feature>
<evidence type="ECO:0000259" key="3">
    <source>
        <dbReference type="Pfam" id="PF11181"/>
    </source>
</evidence>
<feature type="domain" description="General stress protein 17M-like" evidence="3">
    <location>
        <begin position="14"/>
        <end position="85"/>
    </location>
</feature>
<dbReference type="RefSeq" id="WP_101601156.1">
    <property type="nucleotide sequence ID" value="NZ_PKKM01000004.1"/>
</dbReference>
<organism evidence="4 5">
    <name type="scientific">Schaalia odontolytica</name>
    <dbReference type="NCBI Taxonomy" id="1660"/>
    <lineage>
        <taxon>Bacteria</taxon>
        <taxon>Bacillati</taxon>
        <taxon>Actinomycetota</taxon>
        <taxon>Actinomycetes</taxon>
        <taxon>Actinomycetales</taxon>
        <taxon>Actinomycetaceae</taxon>
        <taxon>Schaalia</taxon>
    </lineage>
</organism>
<feature type="compositionally biased region" description="Basic and acidic residues" evidence="1">
    <location>
        <begin position="162"/>
        <end position="173"/>
    </location>
</feature>
<name>A0A2I1I138_9ACTO</name>
<dbReference type="EMBL" id="PKKM01000004">
    <property type="protein sequence ID" value="PKY64846.1"/>
    <property type="molecule type" value="Genomic_DNA"/>
</dbReference>
<feature type="compositionally biased region" description="Low complexity" evidence="1">
    <location>
        <begin position="208"/>
        <end position="224"/>
    </location>
</feature>
<protein>
    <recommendedName>
        <fullName evidence="3">General stress protein 17M-like domain-containing protein</fullName>
    </recommendedName>
</protein>
<comment type="caution">
    <text evidence="4">The sequence shown here is derived from an EMBL/GenBank/DDBJ whole genome shotgun (WGS) entry which is preliminary data.</text>
</comment>
<gene>
    <name evidence="4" type="ORF">CYJ22_03600</name>
</gene>
<dbReference type="InterPro" id="IPR025889">
    <property type="entry name" value="GSP17M-like_dom"/>
</dbReference>
<evidence type="ECO:0000256" key="1">
    <source>
        <dbReference type="SAM" id="MobiDB-lite"/>
    </source>
</evidence>
<evidence type="ECO:0000256" key="2">
    <source>
        <dbReference type="SAM" id="Phobius"/>
    </source>
</evidence>
<feature type="transmembrane region" description="Helical" evidence="2">
    <location>
        <begin position="63"/>
        <end position="82"/>
    </location>
</feature>
<keyword evidence="2" id="KW-0472">Membrane</keyword>
<dbReference type="Proteomes" id="UP000234198">
    <property type="component" value="Unassembled WGS sequence"/>
</dbReference>
<keyword evidence="2" id="KW-1133">Transmembrane helix</keyword>
<evidence type="ECO:0000313" key="5">
    <source>
        <dbReference type="Proteomes" id="UP000234198"/>
    </source>
</evidence>
<reference evidence="4 5" key="1">
    <citation type="submission" date="2017-12" db="EMBL/GenBank/DDBJ databases">
        <title>Phylogenetic diversity of female urinary microbiome.</title>
        <authorList>
            <person name="Thomas-White K."/>
            <person name="Wolfe A.J."/>
        </authorList>
    </citation>
    <scope>NUCLEOTIDE SEQUENCE [LARGE SCALE GENOMIC DNA]</scope>
    <source>
        <strain evidence="4 5">UMB0018</strain>
    </source>
</reference>
<dbReference type="AlphaFoldDB" id="A0A2I1I138"/>
<proteinExistence type="predicted"/>
<sequence>MAVVMDPQMPTGTEVASYQTYAQARTAVDFLSDSGFDVSSITIVGTDLHLVERVTGRMTIARASMSGASSGALWGALAGMLMSAGQNAGGTGAWVVGGIVVGALAGMALSALAFLIRGRSRDLVSSQQVVALRYAVLASADIDRAYQILQRTPGNRARVVRPRTEEQRQKKDSVGFFPDGRPRFGAATKDGEVPAGTAASEESEAVSPTTPQAAAPDAGAPVSAEVVSVPQAPAPITVSAPENAVSEREDAPASSPEKDQTEA</sequence>
<evidence type="ECO:0000313" key="4">
    <source>
        <dbReference type="EMBL" id="PKY64846.1"/>
    </source>
</evidence>